<reference evidence="1 2" key="1">
    <citation type="submission" date="2019-04" db="EMBL/GenBank/DDBJ databases">
        <title>Crypto-aerobic microbial life in anoxic (sulfidic) marine sediments.</title>
        <authorList>
            <person name="Bhattacharya S."/>
            <person name="Roy C."/>
            <person name="Mondal N."/>
            <person name="Sarkar J."/>
            <person name="Mandal S."/>
            <person name="Rameez M.J."/>
            <person name="Ghosh W."/>
        </authorList>
    </citation>
    <scope>NUCLEOTIDE SEQUENCE [LARGE SCALE GENOMIC DNA]</scope>
    <source>
        <strain evidence="1 2">SBBB</strain>
    </source>
</reference>
<sequence>MNLNANTMATNTGTLTQIHGIDGQWMTNADLVVLARQIHQQSIDNQRLEAEAAHPPRHEFTPGYFEYPKSDDPDVLKAASQPAPDIKPLPFWEPCNPGCDPEFNGQRSKLCVDLCEGARTAIQGIKP</sequence>
<evidence type="ECO:0000313" key="2">
    <source>
        <dbReference type="Proteomes" id="UP000305198"/>
    </source>
</evidence>
<dbReference type="AlphaFoldDB" id="A0A4U0YKW9"/>
<name>A0A4U0YKW9_9GAMM</name>
<accession>A0A4U0YKW9</accession>
<gene>
    <name evidence="1" type="ORF">FA869_14700</name>
</gene>
<dbReference type="RefSeq" id="WP_136869916.1">
    <property type="nucleotide sequence ID" value="NZ_SWAV01000005.1"/>
</dbReference>
<dbReference type="EMBL" id="SWAV01000005">
    <property type="protein sequence ID" value="TKA90364.1"/>
    <property type="molecule type" value="Genomic_DNA"/>
</dbReference>
<evidence type="ECO:0000313" key="1">
    <source>
        <dbReference type="EMBL" id="TKA90364.1"/>
    </source>
</evidence>
<dbReference type="Proteomes" id="UP000305198">
    <property type="component" value="Unassembled WGS sequence"/>
</dbReference>
<organism evidence="1 2">
    <name type="scientific">Halopseudomonas bauzanensis</name>
    <dbReference type="NCBI Taxonomy" id="653930"/>
    <lineage>
        <taxon>Bacteria</taxon>
        <taxon>Pseudomonadati</taxon>
        <taxon>Pseudomonadota</taxon>
        <taxon>Gammaproteobacteria</taxon>
        <taxon>Pseudomonadales</taxon>
        <taxon>Pseudomonadaceae</taxon>
        <taxon>Halopseudomonas</taxon>
    </lineage>
</organism>
<proteinExistence type="predicted"/>
<comment type="caution">
    <text evidence="1">The sequence shown here is derived from an EMBL/GenBank/DDBJ whole genome shotgun (WGS) entry which is preliminary data.</text>
</comment>
<protein>
    <submittedName>
        <fullName evidence="1">Uncharacterized protein</fullName>
    </submittedName>
</protein>